<evidence type="ECO:0000256" key="2">
    <source>
        <dbReference type="ARBA" id="ARBA00022723"/>
    </source>
</evidence>
<dbReference type="InterPro" id="IPR051452">
    <property type="entry name" value="Diverse_Oxidoreductases"/>
</dbReference>
<dbReference type="GO" id="GO:0046872">
    <property type="term" value="F:metal ion binding"/>
    <property type="evidence" value="ECO:0007669"/>
    <property type="project" value="UniProtKB-KW"/>
</dbReference>
<evidence type="ECO:0000256" key="6">
    <source>
        <dbReference type="SAM" id="MobiDB-lite"/>
    </source>
</evidence>
<dbReference type="PANTHER" id="PTHR44379:SF8">
    <property type="entry name" value="XANTHINE DEHYDROGENASE IRON-SULFUR-BINDING SUBUNIT XDHC-RELATED"/>
    <property type="match status" value="1"/>
</dbReference>
<reference evidence="8" key="1">
    <citation type="submission" date="2024-06" db="EMBL/GenBank/DDBJ databases">
        <title>Streptomyces sp. strain HUAS MG91 genome sequences.</title>
        <authorList>
            <person name="Mo P."/>
        </authorList>
    </citation>
    <scope>NUCLEOTIDE SEQUENCE</scope>
    <source>
        <strain evidence="8">HUAS MG91</strain>
    </source>
</reference>
<evidence type="ECO:0000256" key="1">
    <source>
        <dbReference type="ARBA" id="ARBA00022714"/>
    </source>
</evidence>
<keyword evidence="1" id="KW-0001">2Fe-2S</keyword>
<feature type="compositionally biased region" description="Low complexity" evidence="6">
    <location>
        <begin position="209"/>
        <end position="238"/>
    </location>
</feature>
<keyword evidence="2" id="KW-0479">Metal-binding</keyword>
<feature type="domain" description="2Fe-2S ferredoxin-type" evidence="7">
    <location>
        <begin position="315"/>
        <end position="392"/>
    </location>
</feature>
<evidence type="ECO:0000313" key="8">
    <source>
        <dbReference type="EMBL" id="XCJ71248.1"/>
    </source>
</evidence>
<dbReference type="PROSITE" id="PS51085">
    <property type="entry name" value="2FE2S_FER_2"/>
    <property type="match status" value="1"/>
</dbReference>
<dbReference type="Pfam" id="PF01799">
    <property type="entry name" value="Fer2_2"/>
    <property type="match status" value="1"/>
</dbReference>
<evidence type="ECO:0000256" key="5">
    <source>
        <dbReference type="ARBA" id="ARBA00023014"/>
    </source>
</evidence>
<dbReference type="InterPro" id="IPR006058">
    <property type="entry name" value="2Fe2S_fd_BS"/>
</dbReference>
<dbReference type="InterPro" id="IPR036010">
    <property type="entry name" value="2Fe-2S_ferredoxin-like_sf"/>
</dbReference>
<dbReference type="AlphaFoldDB" id="A0AAU8IT62"/>
<dbReference type="InterPro" id="IPR002888">
    <property type="entry name" value="2Fe-2S-bd"/>
</dbReference>
<dbReference type="InterPro" id="IPR012675">
    <property type="entry name" value="Beta-grasp_dom_sf"/>
</dbReference>
<dbReference type="InterPro" id="IPR001041">
    <property type="entry name" value="2Fe-2S_ferredoxin-type"/>
</dbReference>
<evidence type="ECO:0000259" key="7">
    <source>
        <dbReference type="PROSITE" id="PS51085"/>
    </source>
</evidence>
<dbReference type="SUPFAM" id="SSF47741">
    <property type="entry name" value="CO dehydrogenase ISP C-domain like"/>
    <property type="match status" value="1"/>
</dbReference>
<keyword evidence="5" id="KW-0411">Iron-sulfur</keyword>
<gene>
    <name evidence="8" type="ORF">ABII15_15255</name>
</gene>
<dbReference type="Pfam" id="PF00111">
    <property type="entry name" value="Fer2"/>
    <property type="match status" value="1"/>
</dbReference>
<feature type="region of interest" description="Disordered" evidence="6">
    <location>
        <begin position="77"/>
        <end position="309"/>
    </location>
</feature>
<organism evidence="8">
    <name type="scientific">Streptomyces tabacisoli</name>
    <dbReference type="NCBI Taxonomy" id="3156398"/>
    <lineage>
        <taxon>Bacteria</taxon>
        <taxon>Bacillati</taxon>
        <taxon>Actinomycetota</taxon>
        <taxon>Actinomycetes</taxon>
        <taxon>Kitasatosporales</taxon>
        <taxon>Streptomycetaceae</taxon>
        <taxon>Streptomyces</taxon>
    </lineage>
</organism>
<name>A0AAU8IT62_9ACTN</name>
<keyword evidence="4" id="KW-0408">Iron</keyword>
<dbReference type="SUPFAM" id="SSF54292">
    <property type="entry name" value="2Fe-2S ferredoxin-like"/>
    <property type="match status" value="1"/>
</dbReference>
<keyword evidence="3" id="KW-0560">Oxidoreductase</keyword>
<dbReference type="PANTHER" id="PTHR44379">
    <property type="entry name" value="OXIDOREDUCTASE WITH IRON-SULFUR SUBUNIT"/>
    <property type="match status" value="1"/>
</dbReference>
<feature type="region of interest" description="Disordered" evidence="6">
    <location>
        <begin position="1"/>
        <end position="51"/>
    </location>
</feature>
<feature type="compositionally biased region" description="Polar residues" evidence="6">
    <location>
        <begin position="86"/>
        <end position="96"/>
    </location>
</feature>
<dbReference type="GO" id="GO:0016491">
    <property type="term" value="F:oxidoreductase activity"/>
    <property type="evidence" value="ECO:0007669"/>
    <property type="project" value="UniProtKB-KW"/>
</dbReference>
<dbReference type="Gene3D" id="3.10.20.30">
    <property type="match status" value="1"/>
</dbReference>
<feature type="region of interest" description="Disordered" evidence="6">
    <location>
        <begin position="470"/>
        <end position="512"/>
    </location>
</feature>
<dbReference type="GO" id="GO:0051537">
    <property type="term" value="F:2 iron, 2 sulfur cluster binding"/>
    <property type="evidence" value="ECO:0007669"/>
    <property type="project" value="UniProtKB-KW"/>
</dbReference>
<accession>A0AAU8IT62</accession>
<dbReference type="EMBL" id="CP159534">
    <property type="protein sequence ID" value="XCJ71248.1"/>
    <property type="molecule type" value="Genomic_DNA"/>
</dbReference>
<evidence type="ECO:0000256" key="3">
    <source>
        <dbReference type="ARBA" id="ARBA00023002"/>
    </source>
</evidence>
<feature type="compositionally biased region" description="Basic and acidic residues" evidence="6">
    <location>
        <begin position="186"/>
        <end position="208"/>
    </location>
</feature>
<feature type="compositionally biased region" description="Low complexity" evidence="6">
    <location>
        <begin position="169"/>
        <end position="183"/>
    </location>
</feature>
<dbReference type="Gene3D" id="1.10.150.120">
    <property type="entry name" value="[2Fe-2S]-binding domain"/>
    <property type="match status" value="1"/>
</dbReference>
<dbReference type="RefSeq" id="WP_353942868.1">
    <property type="nucleotide sequence ID" value="NZ_CP159534.1"/>
</dbReference>
<feature type="compositionally biased region" description="Acidic residues" evidence="6">
    <location>
        <begin position="271"/>
        <end position="287"/>
    </location>
</feature>
<proteinExistence type="predicted"/>
<feature type="compositionally biased region" description="Basic and acidic residues" evidence="6">
    <location>
        <begin position="1"/>
        <end position="14"/>
    </location>
</feature>
<dbReference type="PROSITE" id="PS00197">
    <property type="entry name" value="2FE2S_FER_1"/>
    <property type="match status" value="1"/>
</dbReference>
<sequence>MTNDYPGRDRHDEVDGWQPLPQGEYDSDATAFVQLPPDGFPDAPLAAPGHGYVPPQITVSPATGAAATDPAATGVWVLPPDLTGAAPQQSPQQFTPSAADPSGQPAPRPAESHDVWPEANQEPYGGGVAEAAHGQTGQWSIPVAGGELPDESGEFTTSALAAQWGDRMPPATLPGGAPAPWATQDWAHEPAPEHAPEPQPEPRPEPAHQAEPQAPEPEVSAQAWAQDAPAAAPETPAEAPEPEPEPAVDEQPVPDEPPASDEQPVPAESAAVEEPEPVEPPAPEDDATAPPEPVAEPEPEQAVTATPLHDDHPLASYVLRVNGADRPVTDAWIGESLLYVLRERLGLAGAKDGCSQGECGACNVQVDGRLVASCLVPAATAAGSDVRTVEGLAEDGRPSDVQRALAACGAVQCGFCVPGMAMTVHDLLEGNPDPTDLETRKALCGNLCRCSGYRGVLDAVREVAAERRASARAAAAEQAEQGERTEQDDEEPRIPRQAGPASGDLFQDGGQA</sequence>
<protein>
    <submittedName>
        <fullName evidence="8">2Fe-2S iron-sulfur cluster-binding protein</fullName>
    </submittedName>
</protein>
<dbReference type="KEGG" id="stac:ABII15_15255"/>
<dbReference type="InterPro" id="IPR036884">
    <property type="entry name" value="2Fe-2S-bd_dom_sf"/>
</dbReference>
<evidence type="ECO:0000256" key="4">
    <source>
        <dbReference type="ARBA" id="ARBA00023004"/>
    </source>
</evidence>